<keyword evidence="2" id="KW-1185">Reference proteome</keyword>
<name>A0ABQ5HQG8_9ASTR</name>
<reference evidence="1" key="2">
    <citation type="submission" date="2022-01" db="EMBL/GenBank/DDBJ databases">
        <authorList>
            <person name="Yamashiro T."/>
            <person name="Shiraishi A."/>
            <person name="Satake H."/>
            <person name="Nakayama K."/>
        </authorList>
    </citation>
    <scope>NUCLEOTIDE SEQUENCE</scope>
</reference>
<comment type="caution">
    <text evidence="1">The sequence shown here is derived from an EMBL/GenBank/DDBJ whole genome shotgun (WGS) entry which is preliminary data.</text>
</comment>
<proteinExistence type="predicted"/>
<reference evidence="1" key="1">
    <citation type="journal article" date="2022" name="Int. J. Mol. Sci.">
        <title>Draft Genome of Tanacetum Coccineum: Genomic Comparison of Closely Related Tanacetum-Family Plants.</title>
        <authorList>
            <person name="Yamashiro T."/>
            <person name="Shiraishi A."/>
            <person name="Nakayama K."/>
            <person name="Satake H."/>
        </authorList>
    </citation>
    <scope>NUCLEOTIDE SEQUENCE</scope>
</reference>
<evidence type="ECO:0000313" key="2">
    <source>
        <dbReference type="Proteomes" id="UP001151760"/>
    </source>
</evidence>
<gene>
    <name evidence="1" type="ORF">Tco_1078392</name>
</gene>
<accession>A0ABQ5HQG8</accession>
<sequence>MTGNKAYLAEFQDFNGGPVAFGGSKGYITGKGKIKTGKLKWDQEGISSNANNSTTNMEVAVRRKGTSIEVLGSMLADFSFLPKTFWAEAVSTACYVLK</sequence>
<protein>
    <submittedName>
        <fullName evidence="1">Uncharacterized protein</fullName>
    </submittedName>
</protein>
<dbReference type="EMBL" id="BQNB010019833">
    <property type="protein sequence ID" value="GJT89547.1"/>
    <property type="molecule type" value="Genomic_DNA"/>
</dbReference>
<dbReference type="Proteomes" id="UP001151760">
    <property type="component" value="Unassembled WGS sequence"/>
</dbReference>
<organism evidence="1 2">
    <name type="scientific">Tanacetum coccineum</name>
    <dbReference type="NCBI Taxonomy" id="301880"/>
    <lineage>
        <taxon>Eukaryota</taxon>
        <taxon>Viridiplantae</taxon>
        <taxon>Streptophyta</taxon>
        <taxon>Embryophyta</taxon>
        <taxon>Tracheophyta</taxon>
        <taxon>Spermatophyta</taxon>
        <taxon>Magnoliopsida</taxon>
        <taxon>eudicotyledons</taxon>
        <taxon>Gunneridae</taxon>
        <taxon>Pentapetalae</taxon>
        <taxon>asterids</taxon>
        <taxon>campanulids</taxon>
        <taxon>Asterales</taxon>
        <taxon>Asteraceae</taxon>
        <taxon>Asteroideae</taxon>
        <taxon>Anthemideae</taxon>
        <taxon>Anthemidinae</taxon>
        <taxon>Tanacetum</taxon>
    </lineage>
</organism>
<evidence type="ECO:0000313" key="1">
    <source>
        <dbReference type="EMBL" id="GJT89547.1"/>
    </source>
</evidence>